<evidence type="ECO:0000313" key="1">
    <source>
        <dbReference type="EMBL" id="OLG92781.1"/>
    </source>
</evidence>
<reference evidence="1" key="1">
    <citation type="submission" date="2015-01" db="EMBL/GenBank/DDBJ databases">
        <title>Population genomics of rice bacterial leaf blight strains from India.</title>
        <authorList>
            <person name="Midha S."/>
            <person name="Anil M.G."/>
            <person name="Mishra D."/>
            <person name="Brahma K."/>
            <person name="Laha G.S."/>
            <person name="Sundaram R.M."/>
            <person name="Sonti R.V."/>
            <person name="Patil P.B."/>
        </authorList>
    </citation>
    <scope>NUCLEOTIDE SEQUENCE</scope>
    <source>
        <strain evidence="1">BXO512</strain>
    </source>
</reference>
<comment type="caution">
    <text evidence="1">The sequence shown here is derived from an EMBL/GenBank/DDBJ whole genome shotgun (WGS) entry which is preliminary data.</text>
</comment>
<dbReference type="AlphaFoldDB" id="A0A854CLH3"/>
<dbReference type="EMBL" id="JXEA01000076">
    <property type="protein sequence ID" value="OLG92781.1"/>
    <property type="molecule type" value="Genomic_DNA"/>
</dbReference>
<accession>A0A854CLH3</accession>
<organism evidence="1">
    <name type="scientific">Xanthomonas oryzae pv. oryzae</name>
    <dbReference type="NCBI Taxonomy" id="64187"/>
    <lineage>
        <taxon>Bacteria</taxon>
        <taxon>Pseudomonadati</taxon>
        <taxon>Pseudomonadota</taxon>
        <taxon>Gammaproteobacteria</taxon>
        <taxon>Lysobacterales</taxon>
        <taxon>Lysobacteraceae</taxon>
        <taxon>Xanthomonas</taxon>
    </lineage>
</organism>
<proteinExistence type="predicted"/>
<name>A0A854CLH3_XANOO</name>
<gene>
    <name evidence="1" type="ORF">BXO512_07010</name>
</gene>
<protein>
    <submittedName>
        <fullName evidence="1">Uncharacterized protein</fullName>
    </submittedName>
</protein>
<sequence>MGGFNGILVTQVFLRLTEVSLIVRITVFVILRIVMFTYFLFRIITRLFLLALLSLRWINLVSQDRPHIMQIILILRSSTIRGPRLIGPCGSRLILLPHGRIRAIPLFMATLMAK</sequence>